<sequence length="623" mass="66430">MSEGYSFKGQPLAMPPGYDDQPMNTVRRVNPEYENIKAWISSVGASIAMNDLVGNGLSDGVCVVDTRTDAVVVTYTPTAPDADRFTPFVLDPVALPMDAAMAPTGCTPGDYNGDGRMDILVSYWGRTPIVFLAKSGATELSNAAYHPVELVPHESPDGRYHGPRWNTDAIYVGDLDGSGHPSIVVGNYFPDSDVLDPNGLKNTTMNTSLSSAVNAGGDHVMQWLGGTSGEKPTVSYVENKKAIPYADATGWTLAIAGAELTDSGLPDLYIANDFGRDHLLHNISTPGNIRFKTVKGERTPTTPKSFVLGKDSFKGMGVDFADINGEGKFDILVSNIDQAWGLEESNFVFVNNSESRADMADSLSKGVAPFTQEAADYGLAWTGWCWDVKAGDFLNNGDMSVVQATGFVQGETDRWAWLQEMAMMNDVLLSTPKMWPKLTPGSDISGHNVLAFYARSSKDGAYVNISKELGITDDTPTRAIATADTTGTGALDFAVARQWGPPVFYANTATDRGNALDLNLYRPSVDEASAGSGLAGLGAPAYNATVTVKTPSGTQTSQLDGGGGHSGFRSFGVHFGLGDHSGATSVEVKWRDVDGTLHRETTQLAPGTHNLMLTDTIEEVSGR</sequence>
<proteinExistence type="predicted"/>
<dbReference type="PANTHER" id="PTHR16026">
    <property type="entry name" value="CARTILAGE ACIDIC PROTEIN 1"/>
    <property type="match status" value="1"/>
</dbReference>
<dbReference type="Pfam" id="PF07593">
    <property type="entry name" value="UnbV_ASPIC"/>
    <property type="match status" value="1"/>
</dbReference>
<dbReference type="PANTHER" id="PTHR16026:SF0">
    <property type="entry name" value="CARTILAGE ACIDIC PROTEIN 1"/>
    <property type="match status" value="1"/>
</dbReference>
<reference evidence="3 4" key="1">
    <citation type="submission" date="2023-07" db="EMBL/GenBank/DDBJ databases">
        <title>Sequencing the genomes of 1000 actinobacteria strains.</title>
        <authorList>
            <person name="Klenk H.-P."/>
        </authorList>
    </citation>
    <scope>NUCLEOTIDE SEQUENCE [LARGE SCALE GENOMIC DNA]</scope>
    <source>
        <strain evidence="3 4">DSM 44388</strain>
    </source>
</reference>
<feature type="domain" description="ASPIC/UnbV" evidence="2">
    <location>
        <begin position="541"/>
        <end position="592"/>
    </location>
</feature>
<evidence type="ECO:0000313" key="4">
    <source>
        <dbReference type="Proteomes" id="UP001235712"/>
    </source>
</evidence>
<feature type="region of interest" description="Disordered" evidence="1">
    <location>
        <begin position="1"/>
        <end position="22"/>
    </location>
</feature>
<name>A0ABT9PB78_9ACTN</name>
<evidence type="ECO:0000259" key="2">
    <source>
        <dbReference type="Pfam" id="PF07593"/>
    </source>
</evidence>
<dbReference type="SUPFAM" id="SSF69318">
    <property type="entry name" value="Integrin alpha N-terminal domain"/>
    <property type="match status" value="1"/>
</dbReference>
<dbReference type="Gene3D" id="2.130.10.130">
    <property type="entry name" value="Integrin alpha, N-terminal"/>
    <property type="match status" value="1"/>
</dbReference>
<dbReference type="Proteomes" id="UP001235712">
    <property type="component" value="Unassembled WGS sequence"/>
</dbReference>
<keyword evidence="4" id="KW-1185">Reference proteome</keyword>
<dbReference type="EMBL" id="JAUSQZ010000001">
    <property type="protein sequence ID" value="MDP9829649.1"/>
    <property type="molecule type" value="Genomic_DNA"/>
</dbReference>
<dbReference type="InterPro" id="IPR011519">
    <property type="entry name" value="UnbV_ASPIC"/>
</dbReference>
<protein>
    <recommendedName>
        <fullName evidence="2">ASPIC/UnbV domain-containing protein</fullName>
    </recommendedName>
</protein>
<accession>A0ABT9PB78</accession>
<dbReference type="InterPro" id="IPR027039">
    <property type="entry name" value="Crtac1"/>
</dbReference>
<dbReference type="InterPro" id="IPR028994">
    <property type="entry name" value="Integrin_alpha_N"/>
</dbReference>
<gene>
    <name evidence="3" type="ORF">J2S57_005398</name>
</gene>
<comment type="caution">
    <text evidence="3">The sequence shown here is derived from an EMBL/GenBank/DDBJ whole genome shotgun (WGS) entry which is preliminary data.</text>
</comment>
<evidence type="ECO:0000313" key="3">
    <source>
        <dbReference type="EMBL" id="MDP9829649.1"/>
    </source>
</evidence>
<evidence type="ECO:0000256" key="1">
    <source>
        <dbReference type="SAM" id="MobiDB-lite"/>
    </source>
</evidence>
<organism evidence="3 4">
    <name type="scientific">Kineosporia succinea</name>
    <dbReference type="NCBI Taxonomy" id="84632"/>
    <lineage>
        <taxon>Bacteria</taxon>
        <taxon>Bacillati</taxon>
        <taxon>Actinomycetota</taxon>
        <taxon>Actinomycetes</taxon>
        <taxon>Kineosporiales</taxon>
        <taxon>Kineosporiaceae</taxon>
        <taxon>Kineosporia</taxon>
    </lineage>
</organism>